<evidence type="ECO:0000256" key="4">
    <source>
        <dbReference type="ARBA" id="ARBA00023004"/>
    </source>
</evidence>
<dbReference type="Gene3D" id="3.80.30.20">
    <property type="entry name" value="tm_1862 like domain"/>
    <property type="match status" value="1"/>
</dbReference>
<keyword evidence="4" id="KW-0408">Iron</keyword>
<dbReference type="NCBIfam" id="TIGR03975">
    <property type="entry name" value="rSAM_ocin_1"/>
    <property type="match status" value="1"/>
</dbReference>
<organism evidence="7 8">
    <name type="scientific">Desulfopila aestuarii DSM 18488</name>
    <dbReference type="NCBI Taxonomy" id="1121416"/>
    <lineage>
        <taxon>Bacteria</taxon>
        <taxon>Pseudomonadati</taxon>
        <taxon>Thermodesulfobacteriota</taxon>
        <taxon>Desulfobulbia</taxon>
        <taxon>Desulfobulbales</taxon>
        <taxon>Desulfocapsaceae</taxon>
        <taxon>Desulfopila</taxon>
    </lineage>
</organism>
<accession>A0A1M7XZJ1</accession>
<dbReference type="InterPro" id="IPR007197">
    <property type="entry name" value="rSAM"/>
</dbReference>
<dbReference type="Proteomes" id="UP000184603">
    <property type="component" value="Unassembled WGS sequence"/>
</dbReference>
<dbReference type="InterPro" id="IPR023404">
    <property type="entry name" value="rSAM_horseshoe"/>
</dbReference>
<evidence type="ECO:0000256" key="3">
    <source>
        <dbReference type="ARBA" id="ARBA00022723"/>
    </source>
</evidence>
<dbReference type="GO" id="GO:0003824">
    <property type="term" value="F:catalytic activity"/>
    <property type="evidence" value="ECO:0007669"/>
    <property type="project" value="InterPro"/>
</dbReference>
<protein>
    <submittedName>
        <fullName evidence="7">Ribosomal peptide maturation radical SAM protein 1</fullName>
    </submittedName>
</protein>
<reference evidence="7 8" key="1">
    <citation type="submission" date="2016-12" db="EMBL/GenBank/DDBJ databases">
        <authorList>
            <person name="Song W.-J."/>
            <person name="Kurnit D.M."/>
        </authorList>
    </citation>
    <scope>NUCLEOTIDE SEQUENCE [LARGE SCALE GENOMIC DNA]</scope>
    <source>
        <strain evidence="7 8">DSM 18488</strain>
    </source>
</reference>
<evidence type="ECO:0000313" key="7">
    <source>
        <dbReference type="EMBL" id="SHO44577.1"/>
    </source>
</evidence>
<dbReference type="GO" id="GO:0046872">
    <property type="term" value="F:metal ion binding"/>
    <property type="evidence" value="ECO:0007669"/>
    <property type="project" value="UniProtKB-KW"/>
</dbReference>
<comment type="cofactor">
    <cofactor evidence="1">
        <name>[4Fe-4S] cluster</name>
        <dbReference type="ChEBI" id="CHEBI:49883"/>
    </cofactor>
</comment>
<dbReference type="Pfam" id="PF04055">
    <property type="entry name" value="Radical_SAM"/>
    <property type="match status" value="1"/>
</dbReference>
<dbReference type="EMBL" id="FRFE01000003">
    <property type="protein sequence ID" value="SHO44577.1"/>
    <property type="molecule type" value="Genomic_DNA"/>
</dbReference>
<keyword evidence="3" id="KW-0479">Metal-binding</keyword>
<dbReference type="SFLD" id="SFLDF00324">
    <property type="entry name" value="bacteriocin_maturation"/>
    <property type="match status" value="1"/>
</dbReference>
<dbReference type="AlphaFoldDB" id="A0A1M7XZJ1"/>
<sequence>MANEEQRKQEIALVSMPWPILNRPSIQLGALKAYVELHTETAVATFHPYLQIARALGTNIYAAIADNSWAGEALFAALLFPERTREACRTFEECLSGKDELIPPFDHLVETVHKACRDWLGSVEWDTFRLAGFSLCFNQLFASLYLAHQVKQLPGCPPILFGGSSCGGELGRSLLETFPQIDYIIDGEGEIPLAGLCNYLFRAQAGFPERVMTRNRHNHIVPSPEVADLNTLPSPDYTPYFDEIRQILPDLPFIPVLPLEFSRGCWWNKCTFCNLNLQWCGYRYKKHETVLAELRQMTDSHQCLDFTFTDNALPPKEADAFFDIMGQNDIDCRFFAEIRGITHPRRLDTYRRGGLDTIQVGIEALSSSLLTRMQKGTTAIDNIAMMKHAAGSDILLEGNLIMEFPGSTEAEVGETLENLKYILPFRPLSPATFFLGHGSPIDRDPRHYTIKAVTHHHRNRRLFPPQILANLNLLVKEYRGDRRFQRHLWQPVRQQISLWQQFHQHRNALHPYPLSYRDGGSFLLIRQERLHGPVLRHRLQGLSRAIYLFCDEIRTTQEISTQFPGLKESAILAFLHQLTQKRLMFREENRVISLALRQQ</sequence>
<proteinExistence type="predicted"/>
<evidence type="ECO:0000256" key="1">
    <source>
        <dbReference type="ARBA" id="ARBA00001966"/>
    </source>
</evidence>
<keyword evidence="8" id="KW-1185">Reference proteome</keyword>
<dbReference type="SFLD" id="SFLDG01082">
    <property type="entry name" value="B12-binding_domain_containing"/>
    <property type="match status" value="1"/>
</dbReference>
<evidence type="ECO:0000256" key="5">
    <source>
        <dbReference type="ARBA" id="ARBA00023014"/>
    </source>
</evidence>
<dbReference type="SUPFAM" id="SSF102114">
    <property type="entry name" value="Radical SAM enzymes"/>
    <property type="match status" value="1"/>
</dbReference>
<dbReference type="SMART" id="SM00729">
    <property type="entry name" value="Elp3"/>
    <property type="match status" value="1"/>
</dbReference>
<dbReference type="OrthoDB" id="9801424at2"/>
<keyword evidence="5" id="KW-0411">Iron-sulfur</keyword>
<evidence type="ECO:0000259" key="6">
    <source>
        <dbReference type="PROSITE" id="PS51918"/>
    </source>
</evidence>
<gene>
    <name evidence="7" type="ORF">SAMN02745220_00802</name>
</gene>
<keyword evidence="2" id="KW-0949">S-adenosyl-L-methionine</keyword>
<dbReference type="InterPro" id="IPR023984">
    <property type="entry name" value="rSAM_ocin_1"/>
</dbReference>
<dbReference type="InterPro" id="IPR051198">
    <property type="entry name" value="BchE-like"/>
</dbReference>
<dbReference type="GO" id="GO:0051536">
    <property type="term" value="F:iron-sulfur cluster binding"/>
    <property type="evidence" value="ECO:0007669"/>
    <property type="project" value="UniProtKB-KW"/>
</dbReference>
<dbReference type="SFLD" id="SFLDS00029">
    <property type="entry name" value="Radical_SAM"/>
    <property type="match status" value="1"/>
</dbReference>
<dbReference type="STRING" id="1121416.SAMN02745220_00802"/>
<dbReference type="RefSeq" id="WP_073612160.1">
    <property type="nucleotide sequence ID" value="NZ_FRFE01000003.1"/>
</dbReference>
<dbReference type="PANTHER" id="PTHR43409">
    <property type="entry name" value="ANAEROBIC MAGNESIUM-PROTOPORPHYRIN IX MONOMETHYL ESTER CYCLASE-RELATED"/>
    <property type="match status" value="1"/>
</dbReference>
<evidence type="ECO:0000256" key="2">
    <source>
        <dbReference type="ARBA" id="ARBA00022691"/>
    </source>
</evidence>
<name>A0A1M7XZJ1_9BACT</name>
<feature type="domain" description="Radical SAM core" evidence="6">
    <location>
        <begin position="251"/>
        <end position="466"/>
    </location>
</feature>
<evidence type="ECO:0000313" key="8">
    <source>
        <dbReference type="Proteomes" id="UP000184603"/>
    </source>
</evidence>
<dbReference type="PROSITE" id="PS51918">
    <property type="entry name" value="RADICAL_SAM"/>
    <property type="match status" value="1"/>
</dbReference>
<dbReference type="InterPro" id="IPR058240">
    <property type="entry name" value="rSAM_sf"/>
</dbReference>
<dbReference type="InterPro" id="IPR006638">
    <property type="entry name" value="Elp3/MiaA/NifB-like_rSAM"/>
</dbReference>